<proteinExistence type="predicted"/>
<dbReference type="Proteomes" id="UP001410394">
    <property type="component" value="Unassembled WGS sequence"/>
</dbReference>
<dbReference type="RefSeq" id="WP_345919963.1">
    <property type="nucleotide sequence ID" value="NZ_JBDIVE010000006.1"/>
</dbReference>
<evidence type="ECO:0000313" key="1">
    <source>
        <dbReference type="EMBL" id="MEN3069189.1"/>
    </source>
</evidence>
<reference evidence="1 2" key="1">
    <citation type="journal article" date="2018" name="Int. J. Syst. Evol. Microbiol.">
        <title>Uliginosibacterium sediminicola sp. nov., isolated from freshwater sediment.</title>
        <authorList>
            <person name="Hwang W.M."/>
            <person name="Kim S.M."/>
            <person name="Kang K."/>
            <person name="Ahn T.Y."/>
        </authorList>
    </citation>
    <scope>NUCLEOTIDE SEQUENCE [LARGE SCALE GENOMIC DNA]</scope>
    <source>
        <strain evidence="1 2">M1-21</strain>
    </source>
</reference>
<comment type="caution">
    <text evidence="1">The sequence shown here is derived from an EMBL/GenBank/DDBJ whole genome shotgun (WGS) entry which is preliminary data.</text>
</comment>
<evidence type="ECO:0000313" key="2">
    <source>
        <dbReference type="Proteomes" id="UP001410394"/>
    </source>
</evidence>
<keyword evidence="2" id="KW-1185">Reference proteome</keyword>
<accession>A0ABU9YZN8</accession>
<dbReference type="EMBL" id="JBDIVE010000006">
    <property type="protein sequence ID" value="MEN3069189.1"/>
    <property type="molecule type" value="Genomic_DNA"/>
</dbReference>
<gene>
    <name evidence="1" type="ORF">ABDB84_11930</name>
</gene>
<protein>
    <submittedName>
        <fullName evidence="1">Uncharacterized protein</fullName>
    </submittedName>
</protein>
<organism evidence="1 2">
    <name type="scientific">Uliginosibacterium sediminicola</name>
    <dbReference type="NCBI Taxonomy" id="2024550"/>
    <lineage>
        <taxon>Bacteria</taxon>
        <taxon>Pseudomonadati</taxon>
        <taxon>Pseudomonadota</taxon>
        <taxon>Betaproteobacteria</taxon>
        <taxon>Rhodocyclales</taxon>
        <taxon>Zoogloeaceae</taxon>
        <taxon>Uliginosibacterium</taxon>
    </lineage>
</organism>
<sequence>MSDTYYSFAAEGQSHFFRVLADVEEEILEPFFNTDGWKYSREYFETIPAFYQNKQLTALGGLEIVGTVMCFIGTCFAKKIFDDFYEKTLKRPVGAQIDRLMNALSIPDGKTVEYRDVVHLKDIDLVVVVRATMKKDCGEAIQRQIMQAHRIAYDYIKNNGRKAPIHCHRIIDGKIDIEPEFFSSLEEIKKNEQNKTLSVWKKAVSRND</sequence>
<name>A0ABU9YZN8_9RHOO</name>